<dbReference type="PATRIC" id="fig|1195763.3.peg.3288"/>
<dbReference type="STRING" id="1195763.ABT56_15465"/>
<evidence type="ECO:0000313" key="1">
    <source>
        <dbReference type="EMBL" id="KLV04024.1"/>
    </source>
</evidence>
<gene>
    <name evidence="1" type="ORF">ABT56_15465</name>
</gene>
<dbReference type="EMBL" id="LDOT01000023">
    <property type="protein sequence ID" value="KLV04024.1"/>
    <property type="molecule type" value="Genomic_DNA"/>
</dbReference>
<sequence length="316" mass="36487">MKMITILKIVAILFISKIHLVNAQPISPEEPTYHVTEIYGGFIHQQEIAVTISLCAQQTPSQCYFITLNRSSFLDLMNMQPLKRLNNDNPAIEFSAELAAKQYRLSNHDTRIILNTRDITLEQMTLSIDGKLVSPAAQPTGKDDYVTLRINALIIPKEKLHTLKSWLEIDLNGGEQRYRELSDCKLAEQMIKDTSPLFTKAIELWQGSASDKDFALWKNETFQPQYDALRQIYDPIDYRYNRKISKSVHEKYLLPIGDFVSYMHRLVSVSPQSIWLTKTANKILKAEYRQNLMCTPISKLQETIDSADRFRINTQR</sequence>
<evidence type="ECO:0000313" key="2">
    <source>
        <dbReference type="Proteomes" id="UP000036097"/>
    </source>
</evidence>
<proteinExistence type="predicted"/>
<name>A0A0J1GX51_9GAMM</name>
<dbReference type="AlphaFoldDB" id="A0A0J1GX51"/>
<protein>
    <submittedName>
        <fullName evidence="1">Uncharacterized protein</fullName>
    </submittedName>
</protein>
<keyword evidence="2" id="KW-1185">Reference proteome</keyword>
<dbReference type="Proteomes" id="UP000036097">
    <property type="component" value="Unassembled WGS sequence"/>
</dbReference>
<reference evidence="1 2" key="1">
    <citation type="submission" date="2015-05" db="EMBL/GenBank/DDBJ databases">
        <title>Photobacterium galathea sp. nov.</title>
        <authorList>
            <person name="Machado H."/>
            <person name="Gram L."/>
        </authorList>
    </citation>
    <scope>NUCLEOTIDE SEQUENCE [LARGE SCALE GENOMIC DNA]</scope>
    <source>
        <strain evidence="1 2">CGMCC 1.12159</strain>
    </source>
</reference>
<comment type="caution">
    <text evidence="1">The sequence shown here is derived from an EMBL/GenBank/DDBJ whole genome shotgun (WGS) entry which is preliminary data.</text>
</comment>
<dbReference type="RefSeq" id="WP_047879792.1">
    <property type="nucleotide sequence ID" value="NZ_LDOT01000023.1"/>
</dbReference>
<accession>A0A0J1GX51</accession>
<organism evidence="1 2">
    <name type="scientific">Photobacterium aquae</name>
    <dbReference type="NCBI Taxonomy" id="1195763"/>
    <lineage>
        <taxon>Bacteria</taxon>
        <taxon>Pseudomonadati</taxon>
        <taxon>Pseudomonadota</taxon>
        <taxon>Gammaproteobacteria</taxon>
        <taxon>Vibrionales</taxon>
        <taxon>Vibrionaceae</taxon>
        <taxon>Photobacterium</taxon>
    </lineage>
</organism>